<dbReference type="Gene3D" id="3.60.10.10">
    <property type="entry name" value="Endonuclease/exonuclease/phosphatase"/>
    <property type="match status" value="1"/>
</dbReference>
<evidence type="ECO:0000259" key="3">
    <source>
        <dbReference type="PROSITE" id="PS51841"/>
    </source>
</evidence>
<dbReference type="PANTHER" id="PTHR42834:SF1">
    <property type="entry name" value="ENDONUCLEASE_EXONUCLEASE_PHOSPHATASE FAMILY PROTEIN (AFU_ORTHOLOGUE AFUA_3G09210)"/>
    <property type="match status" value="1"/>
</dbReference>
<dbReference type="Pfam" id="PF00932">
    <property type="entry name" value="LTD"/>
    <property type="match status" value="1"/>
</dbReference>
<dbReference type="PROSITE" id="PS51841">
    <property type="entry name" value="LTD"/>
    <property type="match status" value="1"/>
</dbReference>
<keyword evidence="4" id="KW-0378">Hydrolase</keyword>
<dbReference type="CDD" id="cd10283">
    <property type="entry name" value="MnuA_DNase1-like"/>
    <property type="match status" value="1"/>
</dbReference>
<keyword evidence="2" id="KW-0732">Signal</keyword>
<dbReference type="SUPFAM" id="SSF56219">
    <property type="entry name" value="DNase I-like"/>
    <property type="match status" value="1"/>
</dbReference>
<dbReference type="InterPro" id="IPR036415">
    <property type="entry name" value="Lamin_tail_dom_sf"/>
</dbReference>
<dbReference type="InterPro" id="IPR036691">
    <property type="entry name" value="Endo/exonu/phosph_ase_sf"/>
</dbReference>
<dbReference type="GO" id="GO:0004519">
    <property type="term" value="F:endonuclease activity"/>
    <property type="evidence" value="ECO:0007669"/>
    <property type="project" value="UniProtKB-KW"/>
</dbReference>
<evidence type="ECO:0000313" key="5">
    <source>
        <dbReference type="Proteomes" id="UP001305498"/>
    </source>
</evidence>
<dbReference type="KEGG" id="mbet:N8K70_08410"/>
<dbReference type="InterPro" id="IPR001322">
    <property type="entry name" value="Lamin_tail_dom"/>
</dbReference>
<dbReference type="InterPro" id="IPR047971">
    <property type="entry name" value="ExeM-like"/>
</dbReference>
<feature type="signal peptide" evidence="2">
    <location>
        <begin position="1"/>
        <end position="34"/>
    </location>
</feature>
<feature type="region of interest" description="Disordered" evidence="1">
    <location>
        <begin position="190"/>
        <end position="231"/>
    </location>
</feature>
<keyword evidence="5" id="KW-1185">Reference proteome</keyword>
<dbReference type="Proteomes" id="UP001305498">
    <property type="component" value="Chromosome"/>
</dbReference>
<keyword evidence="4" id="KW-0255">Endonuclease</keyword>
<accession>A0AA97I6B9</accession>
<proteinExistence type="predicted"/>
<evidence type="ECO:0000313" key="4">
    <source>
        <dbReference type="EMBL" id="WOF24661.1"/>
    </source>
</evidence>
<dbReference type="RefSeq" id="WP_317141134.1">
    <property type="nucleotide sequence ID" value="NZ_CP118157.1"/>
</dbReference>
<evidence type="ECO:0000256" key="1">
    <source>
        <dbReference type="SAM" id="MobiDB-lite"/>
    </source>
</evidence>
<feature type="compositionally biased region" description="Pro residues" evidence="1">
    <location>
        <begin position="216"/>
        <end position="228"/>
    </location>
</feature>
<organism evidence="4 5">
    <name type="scientific">Microbacterium betulae</name>
    <dbReference type="NCBI Taxonomy" id="2981139"/>
    <lineage>
        <taxon>Bacteria</taxon>
        <taxon>Bacillati</taxon>
        <taxon>Actinomycetota</taxon>
        <taxon>Actinomycetes</taxon>
        <taxon>Micrococcales</taxon>
        <taxon>Microbacteriaceae</taxon>
        <taxon>Microbacterium</taxon>
    </lineage>
</organism>
<gene>
    <name evidence="4" type="ORF">N8K70_08410</name>
</gene>
<feature type="chain" id="PRO_5041650529" evidence="2">
    <location>
        <begin position="35"/>
        <end position="939"/>
    </location>
</feature>
<dbReference type="PROSITE" id="PS51318">
    <property type="entry name" value="TAT"/>
    <property type="match status" value="1"/>
</dbReference>
<dbReference type="InterPro" id="IPR006311">
    <property type="entry name" value="TAT_signal"/>
</dbReference>
<protein>
    <submittedName>
        <fullName evidence="4">ExeM/NucH family extracellular endonuclease</fullName>
    </submittedName>
</protein>
<dbReference type="AlphaFoldDB" id="A0AA97I6B9"/>
<feature type="region of interest" description="Disordered" evidence="1">
    <location>
        <begin position="684"/>
        <end position="703"/>
    </location>
</feature>
<dbReference type="SUPFAM" id="SSF74853">
    <property type="entry name" value="Lamin A/C globular tail domain"/>
    <property type="match status" value="1"/>
</dbReference>
<dbReference type="NCBIfam" id="NF033681">
    <property type="entry name" value="ExeM_NucH_DNase"/>
    <property type="match status" value="1"/>
</dbReference>
<dbReference type="GO" id="GO:0005975">
    <property type="term" value="P:carbohydrate metabolic process"/>
    <property type="evidence" value="ECO:0007669"/>
    <property type="project" value="UniProtKB-ARBA"/>
</dbReference>
<dbReference type="EMBL" id="CP118157">
    <property type="protein sequence ID" value="WOF24661.1"/>
    <property type="molecule type" value="Genomic_DNA"/>
</dbReference>
<dbReference type="CDD" id="cd04486">
    <property type="entry name" value="YhcR_OBF_like"/>
    <property type="match status" value="1"/>
</dbReference>
<keyword evidence="4" id="KW-0540">Nuclease</keyword>
<reference evidence="4 5" key="1">
    <citation type="submission" date="2023-02" db="EMBL/GenBank/DDBJ databases">
        <title>Microbacterium betulae sp. nov., isolated from birch wood.</title>
        <authorList>
            <person name="Pasciak M."/>
            <person name="Pawlik K.J."/>
            <person name="Martynowski D."/>
            <person name="Laczmanski L."/>
            <person name="Ciekot J."/>
            <person name="Szponar B."/>
            <person name="Wojcik-Fatla A."/>
            <person name="Mackiewicz B."/>
            <person name="Farian E."/>
            <person name="Cholewa G."/>
            <person name="Cholewa A."/>
            <person name="Dutkiewicz J."/>
        </authorList>
    </citation>
    <scope>NUCLEOTIDE SEQUENCE [LARGE SCALE GENOMIC DNA]</scope>
    <source>
        <strain evidence="4 5">AB</strain>
    </source>
</reference>
<feature type="domain" description="LTD" evidence="3">
    <location>
        <begin position="29"/>
        <end position="167"/>
    </location>
</feature>
<evidence type="ECO:0000256" key="2">
    <source>
        <dbReference type="SAM" id="SignalP"/>
    </source>
</evidence>
<dbReference type="InterPro" id="IPR013783">
    <property type="entry name" value="Ig-like_fold"/>
</dbReference>
<sequence>MHHLPLARRGRRAVAAAAVAGIAAALLAPVAAQAAVAPGAGVLINEVYGGGGNNGAAFSRDFVEIVNTTSDDASLDGWSVQYASATGSAWQVTPLGDIALPAGETLVVGQAYGADTTLPDVGADVSGSIALSATQGKVALVSSATALSGASGMASAATVVDYVGWGAASDFAGTAAAPTTSNAVSVARDADGTNTADNGADFTTGAPTPEPLGGSTPPPTPEPTPTPTDTPVASATIAEIQGTGATSPLVDQTVTTTGVVTARYPTGGLDGYVIQTPGTGGAVDVSADRASDAIFVYSTATVSEVALGDTVQVTGRVTEFYGLTEITVGAGGAQVVADAEPVTPAVVGWPATDAERESLESMLVAPDGDFTVADTYDTNVYGEVVLASGTTPLRQPTDVALPGSAEAEAVAADNAARRVTLDDGTTANFSTAKSLTPAYVSLVEPIRVGAAVSFAEPHIVDFRNDAWKLNPTTPLVGDGSGVDGVLFENTRTAAPEDVGGDVSVASFNVLNYFTTLGVDDASCTAYTDRDGDGVTVRGGCDQRGAWDAEDFQRQEARIVAAIEGLDASVVGLMEIESSARLGEEADEAVATLVDALNASAGTERWAYVASPANLPDASELDVISSALIYQPAVVAPEGASAALDTTDAEIDAFQNAREPIAQTFVPAGGGEAFTVVVNHFKSKGSAGPWPGDEDSGDGQGASTQSRVHQAEALAEWVETDPTGTGAEAVLLVGDFNSYTQEDPMQVLYEAGYVGVESELGVSESSYVYDGLSGSLDHVLLNAAAAELATGADIWPINSGEAIALEYSRYNSHGTLFYEPNAYRSSDHDPVIVGLDAASDAVPVETETKLGVEYSWSLRHGLTRSLTATVTADSAEAPSGTVEFVVRGEVVGTAEVDDGRATLRLPTSVGRGLHRLTASFVPDTMAFLPSSSRARTVFFW</sequence>
<dbReference type="PANTHER" id="PTHR42834">
    <property type="entry name" value="ENDONUCLEASE/EXONUCLEASE/PHOSPHATASE FAMILY PROTEIN (AFU_ORTHOLOGUE AFUA_3G09210)"/>
    <property type="match status" value="1"/>
</dbReference>
<name>A0AA97I6B9_9MICO</name>
<dbReference type="Gene3D" id="2.60.40.10">
    <property type="entry name" value="Immunoglobulins"/>
    <property type="match status" value="1"/>
</dbReference>